<dbReference type="RefSeq" id="WP_123422492.1">
    <property type="nucleotide sequence ID" value="NZ_RJUL01000011.1"/>
</dbReference>
<dbReference type="Gene3D" id="3.40.50.2000">
    <property type="entry name" value="Glycogen Phosphorylase B"/>
    <property type="match status" value="2"/>
</dbReference>
<name>A0A3N1PBI1_9GAMM</name>
<dbReference type="Pfam" id="PF00534">
    <property type="entry name" value="Glycos_transf_1"/>
    <property type="match status" value="1"/>
</dbReference>
<sequence>MKLLVISSYKDTWNSVRPEAEMLIGLKEHGIELEVMTQDDAEYVRRFEEMGVKVHPYHPKKKFSLASIKYIRRVLKEGRFDAVYGFNNKAICNTNFAAIGLPVKVLTYRGQTGNIEKWNPTGYLTHLNPRVDRIVCVAKATEVDLRPQVWGNKNKVCTVYKGHDLAWYNDTPVDLSEFGIPEGAFVMGSVANLRPRKGLPVLMEMTHQLPKDANIHLLLVGGGMDKPEVQAMIDASPMKGRIHLAGFRKDAPAIIAGCDVSILASTKREGLPKTVIEAMVYGVAPIVSDTGGSAELIEDGISGIKIAPGDVKAMAEGVMRLFNDRELCRAMGENARQRIGEHFNVAQSARDLAKVIKDTVNGAF</sequence>
<dbReference type="GO" id="GO:0016757">
    <property type="term" value="F:glycosyltransferase activity"/>
    <property type="evidence" value="ECO:0007669"/>
    <property type="project" value="InterPro"/>
</dbReference>
<accession>A0A3N1PBI1</accession>
<dbReference type="PANTHER" id="PTHR12526:SF636">
    <property type="entry name" value="BLL3647 PROTEIN"/>
    <property type="match status" value="1"/>
</dbReference>
<dbReference type="InterPro" id="IPR028098">
    <property type="entry name" value="Glyco_trans_4-like_N"/>
</dbReference>
<dbReference type="InterPro" id="IPR001296">
    <property type="entry name" value="Glyco_trans_1"/>
</dbReference>
<dbReference type="STRING" id="584787.GCA_001247655_03415"/>
<evidence type="ECO:0000259" key="1">
    <source>
        <dbReference type="Pfam" id="PF00534"/>
    </source>
</evidence>
<dbReference type="PANTHER" id="PTHR12526">
    <property type="entry name" value="GLYCOSYLTRANSFERASE"/>
    <property type="match status" value="1"/>
</dbReference>
<dbReference type="Proteomes" id="UP000268033">
    <property type="component" value="Unassembled WGS sequence"/>
</dbReference>
<reference evidence="3 4" key="1">
    <citation type="submission" date="2018-11" db="EMBL/GenBank/DDBJ databases">
        <title>Genomic Encyclopedia of Type Strains, Phase IV (KMG-IV): sequencing the most valuable type-strain genomes for metagenomic binning, comparative biology and taxonomic classification.</title>
        <authorList>
            <person name="Goeker M."/>
        </authorList>
    </citation>
    <scope>NUCLEOTIDE SEQUENCE [LARGE SCALE GENOMIC DNA]</scope>
    <source>
        <strain evidence="3 4">DSM 21945</strain>
    </source>
</reference>
<comment type="caution">
    <text evidence="3">The sequence shown here is derived from an EMBL/GenBank/DDBJ whole genome shotgun (WGS) entry which is preliminary data.</text>
</comment>
<feature type="domain" description="Glycosyl transferase family 1" evidence="1">
    <location>
        <begin position="177"/>
        <end position="338"/>
    </location>
</feature>
<keyword evidence="3" id="KW-0808">Transferase</keyword>
<gene>
    <name evidence="3" type="ORF">EDC28_11198</name>
</gene>
<organism evidence="3 4">
    <name type="scientific">Gallaecimonas pentaromativorans</name>
    <dbReference type="NCBI Taxonomy" id="584787"/>
    <lineage>
        <taxon>Bacteria</taxon>
        <taxon>Pseudomonadati</taxon>
        <taxon>Pseudomonadota</taxon>
        <taxon>Gammaproteobacteria</taxon>
        <taxon>Enterobacterales</taxon>
        <taxon>Gallaecimonadaceae</taxon>
        <taxon>Gallaecimonas</taxon>
    </lineage>
</organism>
<dbReference type="GO" id="GO:1901135">
    <property type="term" value="P:carbohydrate derivative metabolic process"/>
    <property type="evidence" value="ECO:0007669"/>
    <property type="project" value="UniProtKB-ARBA"/>
</dbReference>
<evidence type="ECO:0000259" key="2">
    <source>
        <dbReference type="Pfam" id="PF13439"/>
    </source>
</evidence>
<proteinExistence type="predicted"/>
<dbReference type="SUPFAM" id="SSF53756">
    <property type="entry name" value="UDP-Glycosyltransferase/glycogen phosphorylase"/>
    <property type="match status" value="1"/>
</dbReference>
<evidence type="ECO:0000313" key="4">
    <source>
        <dbReference type="Proteomes" id="UP000268033"/>
    </source>
</evidence>
<protein>
    <submittedName>
        <fullName evidence="3">Glycosyl transferase family 4</fullName>
    </submittedName>
</protein>
<keyword evidence="4" id="KW-1185">Reference proteome</keyword>
<dbReference type="Pfam" id="PF13439">
    <property type="entry name" value="Glyco_transf_4"/>
    <property type="match status" value="1"/>
</dbReference>
<dbReference type="AlphaFoldDB" id="A0A3N1PBI1"/>
<feature type="domain" description="Glycosyltransferase subfamily 4-like N-terminal" evidence="2">
    <location>
        <begin position="21"/>
        <end position="166"/>
    </location>
</feature>
<evidence type="ECO:0000313" key="3">
    <source>
        <dbReference type="EMBL" id="ROQ21996.1"/>
    </source>
</evidence>
<dbReference type="EMBL" id="RJUL01000011">
    <property type="protein sequence ID" value="ROQ21996.1"/>
    <property type="molecule type" value="Genomic_DNA"/>
</dbReference>